<evidence type="ECO:0000256" key="4">
    <source>
        <dbReference type="ARBA" id="ARBA00023157"/>
    </source>
</evidence>
<comment type="caution">
    <text evidence="8">The sequence shown here is derived from an EMBL/GenBank/DDBJ whole genome shotgun (WGS) entry which is preliminary data.</text>
</comment>
<feature type="signal peptide" evidence="6">
    <location>
        <begin position="1"/>
        <end position="16"/>
    </location>
</feature>
<dbReference type="GO" id="GO:0005794">
    <property type="term" value="C:Golgi apparatus"/>
    <property type="evidence" value="ECO:0007669"/>
    <property type="project" value="UniProtKB-SubCell"/>
</dbReference>
<evidence type="ECO:0000313" key="9">
    <source>
        <dbReference type="Proteomes" id="UP001335648"/>
    </source>
</evidence>
<keyword evidence="5" id="KW-0325">Glycoprotein</keyword>
<dbReference type="EMBL" id="JAULUE010002052">
    <property type="protein sequence ID" value="KAK5898786.1"/>
    <property type="molecule type" value="Genomic_DNA"/>
</dbReference>
<feature type="domain" description="FAM20 C-terminal" evidence="7">
    <location>
        <begin position="23"/>
        <end position="84"/>
    </location>
</feature>
<accession>A0AAN8C766</accession>
<dbReference type="Proteomes" id="UP001335648">
    <property type="component" value="Unassembled WGS sequence"/>
</dbReference>
<evidence type="ECO:0000256" key="2">
    <source>
        <dbReference type="ARBA" id="ARBA00006557"/>
    </source>
</evidence>
<keyword evidence="4" id="KW-1015">Disulfide bond</keyword>
<dbReference type="InterPro" id="IPR009581">
    <property type="entry name" value="FAM20_C"/>
</dbReference>
<feature type="chain" id="PRO_5042969489" description="FAM20 C-terminal domain-containing protein" evidence="6">
    <location>
        <begin position="17"/>
        <end position="84"/>
    </location>
</feature>
<comment type="similarity">
    <text evidence="2">Belongs to the FAM20 family.</text>
</comment>
<dbReference type="GO" id="GO:0070166">
    <property type="term" value="P:enamel mineralization"/>
    <property type="evidence" value="ECO:0007669"/>
    <property type="project" value="TreeGrafter"/>
</dbReference>
<proteinExistence type="inferred from homology"/>
<name>A0AAN8C766_9TELE</name>
<keyword evidence="6" id="KW-0732">Signal</keyword>
<protein>
    <recommendedName>
        <fullName evidence="7">FAM20 C-terminal domain-containing protein</fullName>
    </recommendedName>
</protein>
<dbReference type="AlphaFoldDB" id="A0AAN8C766"/>
<gene>
    <name evidence="8" type="ORF">CesoFtcFv8_008331</name>
</gene>
<dbReference type="PANTHER" id="PTHR12450">
    <property type="entry name" value="DENTIN MATRIX PROTEIN 4 PROTEIN FAM20"/>
    <property type="match status" value="1"/>
</dbReference>
<reference evidence="8 9" key="1">
    <citation type="journal article" date="2023" name="Mol. Biol. Evol.">
        <title>Genomics of Secondarily Temperate Adaptation in the Only Non-Antarctic Icefish.</title>
        <authorList>
            <person name="Rivera-Colon A.G."/>
            <person name="Rayamajhi N."/>
            <person name="Minhas B.F."/>
            <person name="Madrigal G."/>
            <person name="Bilyk K.T."/>
            <person name="Yoon V."/>
            <person name="Hune M."/>
            <person name="Gregory S."/>
            <person name="Cheng C.H.C."/>
            <person name="Catchen J.M."/>
        </authorList>
    </citation>
    <scope>NUCLEOTIDE SEQUENCE [LARGE SCALE GENOMIC DNA]</scope>
    <source>
        <strain evidence="8">JC2023a</strain>
    </source>
</reference>
<comment type="subcellular location">
    <subcellularLocation>
        <location evidence="1">Golgi apparatus</location>
    </subcellularLocation>
</comment>
<evidence type="ECO:0000256" key="6">
    <source>
        <dbReference type="SAM" id="SignalP"/>
    </source>
</evidence>
<dbReference type="Pfam" id="PF06702">
    <property type="entry name" value="Fam20C"/>
    <property type="match status" value="1"/>
</dbReference>
<dbReference type="InterPro" id="IPR024869">
    <property type="entry name" value="FAM20"/>
</dbReference>
<evidence type="ECO:0000313" key="8">
    <source>
        <dbReference type="EMBL" id="KAK5898786.1"/>
    </source>
</evidence>
<evidence type="ECO:0000256" key="5">
    <source>
        <dbReference type="ARBA" id="ARBA00023180"/>
    </source>
</evidence>
<evidence type="ECO:0000259" key="7">
    <source>
        <dbReference type="Pfam" id="PF06702"/>
    </source>
</evidence>
<keyword evidence="9" id="KW-1185">Reference proteome</keyword>
<organism evidence="8 9">
    <name type="scientific">Champsocephalus esox</name>
    <name type="common">pike icefish</name>
    <dbReference type="NCBI Taxonomy" id="159716"/>
    <lineage>
        <taxon>Eukaryota</taxon>
        <taxon>Metazoa</taxon>
        <taxon>Chordata</taxon>
        <taxon>Craniata</taxon>
        <taxon>Vertebrata</taxon>
        <taxon>Euteleostomi</taxon>
        <taxon>Actinopterygii</taxon>
        <taxon>Neopterygii</taxon>
        <taxon>Teleostei</taxon>
        <taxon>Neoteleostei</taxon>
        <taxon>Acanthomorphata</taxon>
        <taxon>Eupercaria</taxon>
        <taxon>Perciformes</taxon>
        <taxon>Notothenioidei</taxon>
        <taxon>Channichthyidae</taxon>
        <taxon>Champsocephalus</taxon>
    </lineage>
</organism>
<evidence type="ECO:0000256" key="1">
    <source>
        <dbReference type="ARBA" id="ARBA00004555"/>
    </source>
</evidence>
<keyword evidence="3" id="KW-0333">Golgi apparatus</keyword>
<sequence>MSMNALLILSPSLLSCVPLWRPPVGSVCFYGQCSYYCSTEHAVCGRPRLMEASLGVLLPDPSLAPRHIWRSPWRRSYSRSKRAK</sequence>
<dbReference type="PANTHER" id="PTHR12450:SF25">
    <property type="entry name" value="FAM20 C-TERMINAL DOMAIN-CONTAINING PROTEIN"/>
    <property type="match status" value="1"/>
</dbReference>
<dbReference type="GO" id="GO:0016773">
    <property type="term" value="F:phosphotransferase activity, alcohol group as acceptor"/>
    <property type="evidence" value="ECO:0007669"/>
    <property type="project" value="TreeGrafter"/>
</dbReference>
<evidence type="ECO:0000256" key="3">
    <source>
        <dbReference type="ARBA" id="ARBA00023034"/>
    </source>
</evidence>